<feature type="binding site" evidence="8">
    <location>
        <position position="168"/>
    </location>
    <ligand>
        <name>ATP</name>
        <dbReference type="ChEBI" id="CHEBI:30616"/>
    </ligand>
</feature>
<keyword evidence="7 8" id="KW-0520">NAD</keyword>
<keyword evidence="5 8" id="KW-0067">ATP-binding</keyword>
<dbReference type="AlphaFoldDB" id="A0A0F7FIT9"/>
<dbReference type="SUPFAM" id="SSF52402">
    <property type="entry name" value="Adenine nucleotide alpha hydrolases-like"/>
    <property type="match status" value="1"/>
</dbReference>
<comment type="pathway">
    <text evidence="8">Cofactor biosynthesis; NAD(+) biosynthesis; NAD(+) from deamido-NAD(+) (ammonia route): step 1/1.</text>
</comment>
<feature type="binding site" description="in other chain" evidence="8">
    <location>
        <position position="119"/>
    </location>
    <ligand>
        <name>deamido-NAD(+)</name>
        <dbReference type="ChEBI" id="CHEBI:58437"/>
        <note>ligand shared between two neighboring subunits</note>
    </ligand>
</feature>
<dbReference type="GO" id="GO:0005524">
    <property type="term" value="F:ATP binding"/>
    <property type="evidence" value="ECO:0007669"/>
    <property type="project" value="UniProtKB-UniRule"/>
</dbReference>
<dbReference type="GO" id="GO:0046872">
    <property type="term" value="F:metal ion binding"/>
    <property type="evidence" value="ECO:0007669"/>
    <property type="project" value="UniProtKB-KW"/>
</dbReference>
<dbReference type="GO" id="GO:0005737">
    <property type="term" value="C:cytoplasm"/>
    <property type="evidence" value="ECO:0007669"/>
    <property type="project" value="InterPro"/>
</dbReference>
<protein>
    <recommendedName>
        <fullName evidence="8 10">NH(3)-dependent NAD(+) synthetase</fullName>
        <ecNumber evidence="8 10">6.3.1.5</ecNumber>
    </recommendedName>
</protein>
<dbReference type="HOGENOM" id="CLU_059327_1_1_2"/>
<evidence type="ECO:0000256" key="5">
    <source>
        <dbReference type="ARBA" id="ARBA00022840"/>
    </source>
</evidence>
<keyword evidence="2 8" id="KW-0436">Ligase</keyword>
<dbReference type="Proteomes" id="UP000067434">
    <property type="component" value="Chromosome"/>
</dbReference>
<evidence type="ECO:0000256" key="7">
    <source>
        <dbReference type="ARBA" id="ARBA00023027"/>
    </source>
</evidence>
<feature type="binding site" description="in other chain" evidence="8">
    <location>
        <position position="152"/>
    </location>
    <ligand>
        <name>deamido-NAD(+)</name>
        <dbReference type="ChEBI" id="CHEBI:58437"/>
        <note>ligand shared between two neighboring subunits</note>
    </ligand>
</feature>
<dbReference type="NCBIfam" id="NF010587">
    <property type="entry name" value="PRK13980.1"/>
    <property type="match status" value="1"/>
</dbReference>
<dbReference type="Gene3D" id="3.40.50.620">
    <property type="entry name" value="HUPs"/>
    <property type="match status" value="1"/>
</dbReference>
<gene>
    <name evidence="8" type="primary">nadE</name>
    <name evidence="12" type="ORF">MA03_04520</name>
</gene>
<dbReference type="GO" id="GO:0009435">
    <property type="term" value="P:NAD+ biosynthetic process"/>
    <property type="evidence" value="ECO:0007669"/>
    <property type="project" value="UniProtKB-UniRule"/>
</dbReference>
<dbReference type="CDD" id="cd00553">
    <property type="entry name" value="NAD_synthase"/>
    <property type="match status" value="1"/>
</dbReference>
<evidence type="ECO:0000256" key="9">
    <source>
        <dbReference type="RuleBase" id="RU003811"/>
    </source>
</evidence>
<dbReference type="GO" id="GO:0008795">
    <property type="term" value="F:NAD+ synthase activity"/>
    <property type="evidence" value="ECO:0007669"/>
    <property type="project" value="UniProtKB-UniRule"/>
</dbReference>
<feature type="domain" description="NAD/GMP synthase" evidence="11">
    <location>
        <begin position="13"/>
        <end position="255"/>
    </location>
</feature>
<dbReference type="InterPro" id="IPR022926">
    <property type="entry name" value="NH(3)-dep_NAD(+)_synth"/>
</dbReference>
<proteinExistence type="inferred from homology"/>
<dbReference type="FunFam" id="3.40.50.620:FF:000106">
    <property type="entry name" value="Glutamine-dependent NAD(+) synthetase"/>
    <property type="match status" value="1"/>
</dbReference>
<dbReference type="UniPathway" id="UPA00253">
    <property type="reaction ID" value="UER00333"/>
</dbReference>
<name>A0A0F7FIT9_9CREN</name>
<feature type="binding site" evidence="8">
    <location>
        <position position="190"/>
    </location>
    <ligand>
        <name>ATP</name>
        <dbReference type="ChEBI" id="CHEBI:30616"/>
    </ligand>
</feature>
<dbReference type="STRING" id="1550241.MA03_04520"/>
<dbReference type="NCBIfam" id="TIGR00552">
    <property type="entry name" value="nadE"/>
    <property type="match status" value="1"/>
</dbReference>
<keyword evidence="13" id="KW-1185">Reference proteome</keyword>
<comment type="similarity">
    <text evidence="1 8 9">Belongs to the NAD synthetase family.</text>
</comment>
<evidence type="ECO:0000256" key="2">
    <source>
        <dbReference type="ARBA" id="ARBA00022598"/>
    </source>
</evidence>
<dbReference type="Pfam" id="PF02540">
    <property type="entry name" value="NAD_synthase"/>
    <property type="match status" value="1"/>
</dbReference>
<keyword evidence="3 8" id="KW-0479">Metal-binding</keyword>
<accession>A0A0F7FIT9</accession>
<dbReference type="GO" id="GO:0004359">
    <property type="term" value="F:glutaminase activity"/>
    <property type="evidence" value="ECO:0007669"/>
    <property type="project" value="InterPro"/>
</dbReference>
<dbReference type="PANTHER" id="PTHR23090">
    <property type="entry name" value="NH 3 /GLUTAMINE-DEPENDENT NAD + SYNTHETASE"/>
    <property type="match status" value="1"/>
</dbReference>
<comment type="catalytic activity">
    <reaction evidence="8 10">
        <text>deamido-NAD(+) + NH4(+) + ATP = AMP + diphosphate + NAD(+) + H(+)</text>
        <dbReference type="Rhea" id="RHEA:21188"/>
        <dbReference type="ChEBI" id="CHEBI:15378"/>
        <dbReference type="ChEBI" id="CHEBI:28938"/>
        <dbReference type="ChEBI" id="CHEBI:30616"/>
        <dbReference type="ChEBI" id="CHEBI:33019"/>
        <dbReference type="ChEBI" id="CHEBI:57540"/>
        <dbReference type="ChEBI" id="CHEBI:58437"/>
        <dbReference type="ChEBI" id="CHEBI:456215"/>
        <dbReference type="EC" id="6.3.1.5"/>
    </reaction>
</comment>
<comment type="function">
    <text evidence="8">Catalyzes the ATP-dependent amidation of deamido-NAD to form NAD. Uses ammonia as a nitrogen source.</text>
</comment>
<dbReference type="PANTHER" id="PTHR23090:SF9">
    <property type="entry name" value="GLUTAMINE-DEPENDENT NAD(+) SYNTHETASE"/>
    <property type="match status" value="1"/>
</dbReference>
<keyword evidence="4 8" id="KW-0547">Nucleotide-binding</keyword>
<feature type="binding site" evidence="8">
    <location>
        <position position="144"/>
    </location>
    <ligand>
        <name>Mg(2+)</name>
        <dbReference type="ChEBI" id="CHEBI:18420"/>
    </ligand>
</feature>
<evidence type="ECO:0000256" key="10">
    <source>
        <dbReference type="RuleBase" id="RU003812"/>
    </source>
</evidence>
<evidence type="ECO:0000313" key="13">
    <source>
        <dbReference type="Proteomes" id="UP000067434"/>
    </source>
</evidence>
<evidence type="ECO:0000256" key="6">
    <source>
        <dbReference type="ARBA" id="ARBA00022842"/>
    </source>
</evidence>
<feature type="binding site" evidence="8">
    <location>
        <position position="159"/>
    </location>
    <ligand>
        <name>deamido-NAD(+)</name>
        <dbReference type="ChEBI" id="CHEBI:58437"/>
        <note>ligand shared between two neighboring subunits</note>
    </ligand>
</feature>
<comment type="subunit">
    <text evidence="8">Homodimer.</text>
</comment>
<dbReference type="GO" id="GO:0003952">
    <property type="term" value="F:NAD+ synthase (glutamine-hydrolyzing) activity"/>
    <property type="evidence" value="ECO:0007669"/>
    <property type="project" value="InterPro"/>
</dbReference>
<evidence type="ECO:0000256" key="1">
    <source>
        <dbReference type="ARBA" id="ARBA00005859"/>
    </source>
</evidence>
<feature type="binding site" description="in other chain" evidence="8">
    <location>
        <begin position="250"/>
        <end position="251"/>
    </location>
    <ligand>
        <name>deamido-NAD(+)</name>
        <dbReference type="ChEBI" id="CHEBI:58437"/>
        <note>ligand shared between two neighboring subunits</note>
    </ligand>
</feature>
<evidence type="ECO:0000313" key="12">
    <source>
        <dbReference type="EMBL" id="AKG39364.1"/>
    </source>
</evidence>
<reference evidence="12 13" key="1">
    <citation type="journal article" date="2015" name="Stand. Genomic Sci.">
        <title>Complete genome sequence of and proposal of Thermofilum uzonense sp. nov. a novel hyperthermophilic crenarchaeon and emended description of the genus Thermofilum.</title>
        <authorList>
            <person name="Toshchakov S.V."/>
            <person name="Korzhenkov A.A."/>
            <person name="Samarov N.I."/>
            <person name="Mazunin I.O."/>
            <person name="Mozhey O.I."/>
            <person name="Shmyr I.S."/>
            <person name="Derbikova K.S."/>
            <person name="Taranov E.A."/>
            <person name="Dominova I.N."/>
            <person name="Bonch-Osmolovskaya E.A."/>
            <person name="Patrushev M.V."/>
            <person name="Podosokorskaya O.A."/>
            <person name="Kublanov I.V."/>
        </authorList>
    </citation>
    <scope>NUCLEOTIDE SEQUENCE [LARGE SCALE GENOMIC DNA]</scope>
    <source>
        <strain evidence="12 13">1807-2</strain>
    </source>
</reference>
<dbReference type="InterPro" id="IPR003694">
    <property type="entry name" value="NAD_synthase"/>
</dbReference>
<dbReference type="HAMAP" id="MF_00193">
    <property type="entry name" value="NadE_ammonia_dep"/>
    <property type="match status" value="1"/>
</dbReference>
<evidence type="ECO:0000256" key="3">
    <source>
        <dbReference type="ARBA" id="ARBA00022723"/>
    </source>
</evidence>
<evidence type="ECO:0000259" key="11">
    <source>
        <dbReference type="Pfam" id="PF02540"/>
    </source>
</evidence>
<dbReference type="EMBL" id="CP009961">
    <property type="protein sequence ID" value="AKG39364.1"/>
    <property type="molecule type" value="Genomic_DNA"/>
</dbReference>
<evidence type="ECO:0000256" key="8">
    <source>
        <dbReference type="HAMAP-Rule" id="MF_00193"/>
    </source>
</evidence>
<dbReference type="PATRIC" id="fig|1550241.5.peg.958"/>
<feature type="binding site" evidence="8">
    <location>
        <position position="40"/>
    </location>
    <ligand>
        <name>Mg(2+)</name>
        <dbReference type="ChEBI" id="CHEBI:18420"/>
    </ligand>
</feature>
<feature type="binding site" evidence="8">
    <location>
        <begin position="34"/>
        <end position="41"/>
    </location>
    <ligand>
        <name>ATP</name>
        <dbReference type="ChEBI" id="CHEBI:30616"/>
    </ligand>
</feature>
<dbReference type="EC" id="6.3.1.5" evidence="8 10"/>
<dbReference type="KEGG" id="thf:MA03_04520"/>
<sequence length="265" mass="29403">MLPRIDLELARKSIVEGLKNYVFQVAGKKGGVIGVSGGVDSAVAALLAAEALGSENLHPVILPSLATPKEDVEDAFLVAEKAGVTREKVEVIEIEPILRCFDKALGPMTHMERGNLAARVRMSILHQRAYKYNSIVIGTGDKSELLIGYFTKYGDGGVDVLPIGGLYKTYVRQMALHLGLPERIAFKPSSPRLWPDHEAEKEIGLSYEIIDEILFGLFDKRLKPEEVSKQTGISMEIIQRVINMHLKTDHKRRPPPVIEPVIRYL</sequence>
<organism evidence="12 13">
    <name type="scientific">Infirmifilum uzonense</name>
    <dbReference type="NCBI Taxonomy" id="1550241"/>
    <lineage>
        <taxon>Archaea</taxon>
        <taxon>Thermoproteota</taxon>
        <taxon>Thermoprotei</taxon>
        <taxon>Thermofilales</taxon>
        <taxon>Thermofilaceae</taxon>
        <taxon>Infirmifilum</taxon>
    </lineage>
</organism>
<dbReference type="InterPro" id="IPR022310">
    <property type="entry name" value="NAD/GMP_synthase"/>
</dbReference>
<evidence type="ECO:0000256" key="4">
    <source>
        <dbReference type="ARBA" id="ARBA00022741"/>
    </source>
</evidence>
<dbReference type="InterPro" id="IPR014729">
    <property type="entry name" value="Rossmann-like_a/b/a_fold"/>
</dbReference>
<feature type="binding site" evidence="8">
    <location>
        <position position="139"/>
    </location>
    <ligand>
        <name>ATP</name>
        <dbReference type="ChEBI" id="CHEBI:30616"/>
    </ligand>
</feature>
<keyword evidence="6 8" id="KW-0460">Magnesium</keyword>